<dbReference type="Proteomes" id="UP000289738">
    <property type="component" value="Chromosome A07"/>
</dbReference>
<dbReference type="EMBL" id="SDMP01000007">
    <property type="protein sequence ID" value="RYR47855.1"/>
    <property type="molecule type" value="Genomic_DNA"/>
</dbReference>
<protein>
    <submittedName>
        <fullName evidence="2">Uncharacterized protein</fullName>
    </submittedName>
</protein>
<feature type="compositionally biased region" description="Basic and acidic residues" evidence="1">
    <location>
        <begin position="15"/>
        <end position="47"/>
    </location>
</feature>
<feature type="region of interest" description="Disordered" evidence="1">
    <location>
        <begin position="85"/>
        <end position="118"/>
    </location>
</feature>
<evidence type="ECO:0000313" key="2">
    <source>
        <dbReference type="EMBL" id="RYR47855.1"/>
    </source>
</evidence>
<feature type="region of interest" description="Disordered" evidence="1">
    <location>
        <begin position="207"/>
        <end position="231"/>
    </location>
</feature>
<sequence>MESRKRKQILEDSSSESKSESNDETQSKKIKHIIEDSSSKEEIHSYDGIEIGTETIEEFLRQSKKKKTNEEAATQGIPDVILATETDPLFQGQTDQSSVNKPSDCMLSREEKSVSDPSQQQMIVFQPPSQSLNIVSIQVCLPSSQTTSASPVPPLEPSPPQQRVRYMSTRSNPTPETTAAALLMMARIASYVPREFLLPSFSLGLTDSSQEETQTQEGEGQPEPQVEKSPETTILIEELDVLVEKITKSGEKIALDFVEGKSPPIEKQTVGQIFDKFETPARRNLMSAEMKEKCYLWATPIRTYGDKSTDEYDPLCISKSYFTYRN</sequence>
<accession>A0A445CA86</accession>
<name>A0A445CA86_ARAHY</name>
<proteinExistence type="predicted"/>
<organism evidence="2 3">
    <name type="scientific">Arachis hypogaea</name>
    <name type="common">Peanut</name>
    <dbReference type="NCBI Taxonomy" id="3818"/>
    <lineage>
        <taxon>Eukaryota</taxon>
        <taxon>Viridiplantae</taxon>
        <taxon>Streptophyta</taxon>
        <taxon>Embryophyta</taxon>
        <taxon>Tracheophyta</taxon>
        <taxon>Spermatophyta</taxon>
        <taxon>Magnoliopsida</taxon>
        <taxon>eudicotyledons</taxon>
        <taxon>Gunneridae</taxon>
        <taxon>Pentapetalae</taxon>
        <taxon>rosids</taxon>
        <taxon>fabids</taxon>
        <taxon>Fabales</taxon>
        <taxon>Fabaceae</taxon>
        <taxon>Papilionoideae</taxon>
        <taxon>50 kb inversion clade</taxon>
        <taxon>dalbergioids sensu lato</taxon>
        <taxon>Dalbergieae</taxon>
        <taxon>Pterocarpus clade</taxon>
        <taxon>Arachis</taxon>
    </lineage>
</organism>
<evidence type="ECO:0000313" key="3">
    <source>
        <dbReference type="Proteomes" id="UP000289738"/>
    </source>
</evidence>
<feature type="region of interest" description="Disordered" evidence="1">
    <location>
        <begin position="1"/>
        <end position="51"/>
    </location>
</feature>
<dbReference type="AlphaFoldDB" id="A0A445CA86"/>
<gene>
    <name evidence="2" type="ORF">Ahy_A07g033830</name>
</gene>
<evidence type="ECO:0000256" key="1">
    <source>
        <dbReference type="SAM" id="MobiDB-lite"/>
    </source>
</evidence>
<keyword evidence="3" id="KW-1185">Reference proteome</keyword>
<feature type="compositionally biased region" description="Pro residues" evidence="1">
    <location>
        <begin position="151"/>
        <end position="160"/>
    </location>
</feature>
<feature type="region of interest" description="Disordered" evidence="1">
    <location>
        <begin position="144"/>
        <end position="173"/>
    </location>
</feature>
<feature type="compositionally biased region" description="Low complexity" evidence="1">
    <location>
        <begin position="211"/>
        <end position="224"/>
    </location>
</feature>
<reference evidence="2 3" key="1">
    <citation type="submission" date="2019-01" db="EMBL/GenBank/DDBJ databases">
        <title>Sequencing of cultivated peanut Arachis hypogaea provides insights into genome evolution and oil improvement.</title>
        <authorList>
            <person name="Chen X."/>
        </authorList>
    </citation>
    <scope>NUCLEOTIDE SEQUENCE [LARGE SCALE GENOMIC DNA]</scope>
    <source>
        <strain evidence="3">cv. Fuhuasheng</strain>
        <tissue evidence="2">Leaves</tissue>
    </source>
</reference>
<comment type="caution">
    <text evidence="2">The sequence shown here is derived from an EMBL/GenBank/DDBJ whole genome shotgun (WGS) entry which is preliminary data.</text>
</comment>
<feature type="compositionally biased region" description="Polar residues" evidence="1">
    <location>
        <begin position="91"/>
        <end position="101"/>
    </location>
</feature>